<keyword evidence="1" id="KW-0677">Repeat</keyword>
<dbReference type="Pfam" id="PF12796">
    <property type="entry name" value="Ank_2"/>
    <property type="match status" value="1"/>
</dbReference>
<dbReference type="PANTHER" id="PTHR24180">
    <property type="entry name" value="CYCLIN-DEPENDENT KINASE INHIBITOR 2C-RELATED"/>
    <property type="match status" value="1"/>
</dbReference>
<accession>A0A2H3RQ56</accession>
<evidence type="ECO:0000313" key="4">
    <source>
        <dbReference type="Proteomes" id="UP000760494"/>
    </source>
</evidence>
<dbReference type="SUPFAM" id="SSF48403">
    <property type="entry name" value="Ankyrin repeat"/>
    <property type="match status" value="1"/>
</dbReference>
<sequence length="832" mass="93546">MSGLEILGAIASSIALAQAVQGTLKAVDFLRQNSDIKRECNRLRKEILMIECFIMQAREQTDPMMPAQRLIGSPEHPLVSLTIQELEEILEGLDEIVNKYSRPRKVHDPKRYTDKVKWLSDAGKIEELRERVQATKSNLHMAITFRVSSMVDRGNVRQEVLFHRVTQQLTYYTQETHNISQALPKLLQGPQTMSDGSVTSLQPGTQGTTIHDKPALPATEENRLTESSEASLTNVTDPAVTAIKEESFVSVTSVQPLGTRSCGSKCQCQCHQGRRDHTGAWAVPLFSSWLIRYDKTDNNYQSRCRCKASVEFEFRLPRWLWAGVLSFQASRGPNISFSLRPSRVLESVHELWIMMSNPSLLETCIREGFVCFPDDTAGSEWPLLSMALYNQSSECVEILLKLWGNILPSQRLSRNIGYELKSYYTKGSKPEIDMAIDKTLYFVQDWDEVSTTKVHIAAAGGGGGGVLDALLEQPWAIDELDEVGEAPIHVAVGNNNFEGLEQLIAAKADINRQTPAGYTPLMTAASYEIDTMLQKLLEHRECQKRIGQGNIQGLTALHFAAKSGSLACVRLLLEAGAPASKTDEYGRTPMHYLAWVKQEHQQEIYEMIKFLQDYGADIEAKDPNGITPVLWACQKGNVAVLGALVRAGASIRAIDSNRKGIVHVAALSNNLDVVHYLAEQDLGEIDPQLRGVDQNSTPLGSLRWIFDEYFMHSIIVPSHEQQQDFIKFYFKLLIRNLERHMSTLRDIQEAIEDRDSGATEKLLDILIKRNEASFRQELVGWYRGLKFYVSDGQWDKLKGAICEEYDEISDKAERAAIARGKTLTDPEMEEFF</sequence>
<dbReference type="InterPro" id="IPR051637">
    <property type="entry name" value="Ank_repeat_dom-contain_49"/>
</dbReference>
<organism evidence="3 4">
    <name type="scientific">Fusarium fujikuroi</name>
    <name type="common">Bakanae and foot rot disease fungus</name>
    <name type="synonym">Gibberella fujikuroi</name>
    <dbReference type="NCBI Taxonomy" id="5127"/>
    <lineage>
        <taxon>Eukaryota</taxon>
        <taxon>Fungi</taxon>
        <taxon>Dikarya</taxon>
        <taxon>Ascomycota</taxon>
        <taxon>Pezizomycotina</taxon>
        <taxon>Sordariomycetes</taxon>
        <taxon>Hypocreomycetidae</taxon>
        <taxon>Hypocreales</taxon>
        <taxon>Nectriaceae</taxon>
        <taxon>Fusarium</taxon>
        <taxon>Fusarium fujikuroi species complex</taxon>
    </lineage>
</organism>
<evidence type="ECO:0000256" key="2">
    <source>
        <dbReference type="ARBA" id="ARBA00023043"/>
    </source>
</evidence>
<protein>
    <submittedName>
        <fullName evidence="3">Uncharacterized protein</fullName>
    </submittedName>
</protein>
<dbReference type="AlphaFoldDB" id="A0A2H3RQ56"/>
<dbReference type="SMART" id="SM00248">
    <property type="entry name" value="ANK"/>
    <property type="match status" value="6"/>
</dbReference>
<keyword evidence="2" id="KW-0040">ANK repeat</keyword>
<dbReference type="PROSITE" id="PS50297">
    <property type="entry name" value="ANK_REP_REGION"/>
    <property type="match status" value="3"/>
</dbReference>
<dbReference type="Proteomes" id="UP000760494">
    <property type="component" value="Unassembled WGS sequence"/>
</dbReference>
<reference evidence="3" key="1">
    <citation type="submission" date="2019-05" db="EMBL/GenBank/DDBJ databases">
        <authorList>
            <person name="Piombo E."/>
        </authorList>
    </citation>
    <scope>NUCLEOTIDE SEQUENCE</scope>
    <source>
        <strain evidence="3">C2S</strain>
    </source>
</reference>
<dbReference type="PROSITE" id="PS50088">
    <property type="entry name" value="ANK_REPEAT"/>
    <property type="match status" value="4"/>
</dbReference>
<evidence type="ECO:0000313" key="3">
    <source>
        <dbReference type="EMBL" id="VTT56419.1"/>
    </source>
</evidence>
<gene>
    <name evidence="3" type="ORF">C2S_3189</name>
</gene>
<comment type="caution">
    <text evidence="3">The sequence shown here is derived from an EMBL/GenBank/DDBJ whole genome shotgun (WGS) entry which is preliminary data.</text>
</comment>
<dbReference type="EMBL" id="CABFJX010000002">
    <property type="protein sequence ID" value="VTT56419.1"/>
    <property type="molecule type" value="Genomic_DNA"/>
</dbReference>
<dbReference type="InterPro" id="IPR036770">
    <property type="entry name" value="Ankyrin_rpt-contain_sf"/>
</dbReference>
<name>A0A2H3RQ56_FUSFU</name>
<dbReference type="InterPro" id="IPR002110">
    <property type="entry name" value="Ankyrin_rpt"/>
</dbReference>
<dbReference type="Pfam" id="PF00023">
    <property type="entry name" value="Ank"/>
    <property type="match status" value="1"/>
</dbReference>
<evidence type="ECO:0000256" key="1">
    <source>
        <dbReference type="ARBA" id="ARBA00022737"/>
    </source>
</evidence>
<dbReference type="Gene3D" id="1.25.40.20">
    <property type="entry name" value="Ankyrin repeat-containing domain"/>
    <property type="match status" value="1"/>
</dbReference>
<dbReference type="PANTHER" id="PTHR24180:SF45">
    <property type="entry name" value="POLY [ADP-RIBOSE] POLYMERASE TANKYRASE"/>
    <property type="match status" value="1"/>
</dbReference>
<dbReference type="OrthoDB" id="7464126at2759"/>
<proteinExistence type="predicted"/>
<dbReference type="PRINTS" id="PR01415">
    <property type="entry name" value="ANKYRIN"/>
</dbReference>